<keyword evidence="3" id="KW-1185">Reference proteome</keyword>
<sequence length="99" mass="10591">MEPALDTPHDNAQQDLTGNPGFTAGRGFNPAGGAPGGVDWAVKMRIRPPEFETSICDVKYHVSLASGLGETPMHVGVDASLSRIHRSQKCVDILCYLRG</sequence>
<dbReference type="Proteomes" id="UP000250235">
    <property type="component" value="Unassembled WGS sequence"/>
</dbReference>
<name>A0A2Z7C6G3_9LAMI</name>
<proteinExistence type="predicted"/>
<dbReference type="EMBL" id="KQ999178">
    <property type="protein sequence ID" value="KZV42297.1"/>
    <property type="molecule type" value="Genomic_DNA"/>
</dbReference>
<protein>
    <submittedName>
        <fullName evidence="2">TMV resistance protein N-like</fullName>
    </submittedName>
</protein>
<organism evidence="2 3">
    <name type="scientific">Dorcoceras hygrometricum</name>
    <dbReference type="NCBI Taxonomy" id="472368"/>
    <lineage>
        <taxon>Eukaryota</taxon>
        <taxon>Viridiplantae</taxon>
        <taxon>Streptophyta</taxon>
        <taxon>Embryophyta</taxon>
        <taxon>Tracheophyta</taxon>
        <taxon>Spermatophyta</taxon>
        <taxon>Magnoliopsida</taxon>
        <taxon>eudicotyledons</taxon>
        <taxon>Gunneridae</taxon>
        <taxon>Pentapetalae</taxon>
        <taxon>asterids</taxon>
        <taxon>lamiids</taxon>
        <taxon>Lamiales</taxon>
        <taxon>Gesneriaceae</taxon>
        <taxon>Didymocarpoideae</taxon>
        <taxon>Trichosporeae</taxon>
        <taxon>Loxocarpinae</taxon>
        <taxon>Dorcoceras</taxon>
    </lineage>
</organism>
<dbReference type="AlphaFoldDB" id="A0A2Z7C6G3"/>
<evidence type="ECO:0000256" key="1">
    <source>
        <dbReference type="SAM" id="MobiDB-lite"/>
    </source>
</evidence>
<evidence type="ECO:0000313" key="3">
    <source>
        <dbReference type="Proteomes" id="UP000250235"/>
    </source>
</evidence>
<feature type="region of interest" description="Disordered" evidence="1">
    <location>
        <begin position="1"/>
        <end position="29"/>
    </location>
</feature>
<gene>
    <name evidence="2" type="ORF">F511_42161</name>
</gene>
<accession>A0A2Z7C6G3</accession>
<reference evidence="2 3" key="1">
    <citation type="journal article" date="2015" name="Proc. Natl. Acad. Sci. U.S.A.">
        <title>The resurrection genome of Boea hygrometrica: A blueprint for survival of dehydration.</title>
        <authorList>
            <person name="Xiao L."/>
            <person name="Yang G."/>
            <person name="Zhang L."/>
            <person name="Yang X."/>
            <person name="Zhao S."/>
            <person name="Ji Z."/>
            <person name="Zhou Q."/>
            <person name="Hu M."/>
            <person name="Wang Y."/>
            <person name="Chen M."/>
            <person name="Xu Y."/>
            <person name="Jin H."/>
            <person name="Xiao X."/>
            <person name="Hu G."/>
            <person name="Bao F."/>
            <person name="Hu Y."/>
            <person name="Wan P."/>
            <person name="Li L."/>
            <person name="Deng X."/>
            <person name="Kuang T."/>
            <person name="Xiang C."/>
            <person name="Zhu J.K."/>
            <person name="Oliver M.J."/>
            <person name="He Y."/>
        </authorList>
    </citation>
    <scope>NUCLEOTIDE SEQUENCE [LARGE SCALE GENOMIC DNA]</scope>
    <source>
        <strain evidence="3">cv. XS01</strain>
    </source>
</reference>
<evidence type="ECO:0000313" key="2">
    <source>
        <dbReference type="EMBL" id="KZV42297.1"/>
    </source>
</evidence>